<protein>
    <recommendedName>
        <fullName evidence="3">Apea-like HEPN domain-containing protein</fullName>
    </recommendedName>
</protein>
<dbReference type="RefSeq" id="WP_219965541.1">
    <property type="nucleotide sequence ID" value="NZ_JAGFNZ010000003.1"/>
</dbReference>
<accession>A0ABS7DPB3</accession>
<keyword evidence="2" id="KW-1185">Reference proteome</keyword>
<dbReference type="EMBL" id="JAGFNZ010000003">
    <property type="protein sequence ID" value="MBW7573148.1"/>
    <property type="molecule type" value="Genomic_DNA"/>
</dbReference>
<evidence type="ECO:0008006" key="3">
    <source>
        <dbReference type="Google" id="ProtNLM"/>
    </source>
</evidence>
<organism evidence="1 2">
    <name type="scientific">Caproiciproducens faecalis</name>
    <dbReference type="NCBI Taxonomy" id="2820301"/>
    <lineage>
        <taxon>Bacteria</taxon>
        <taxon>Bacillati</taxon>
        <taxon>Bacillota</taxon>
        <taxon>Clostridia</taxon>
        <taxon>Eubacteriales</taxon>
        <taxon>Acutalibacteraceae</taxon>
        <taxon>Caproiciproducens</taxon>
    </lineage>
</organism>
<proteinExistence type="predicted"/>
<sequence>MDSFNLFSNTQVNELNKQCRNLHPALLLSEAYYPKPDPCVEGEARFWNAVTNIYGLFYDCMPYLFRNHSQYQHKSYLGASDQPLLDIWANEGLITMNADLELKNFFYAITELRSIFCHNKPPQTIDKKKLRFAFGDFQWDPYHHGNGTFNFIEAYKQFEVKVDCIMEILTKCVETLRKEGATSALVTSWEKALVGWYLQSDDISKRSIRELQRIPGGMPTSAWKAIKLTADEDCCFFYGQPVSEVFQQVVEEVDSSPSPAHATFVWAKVMDRILI</sequence>
<name>A0ABS7DPB3_9FIRM</name>
<comment type="caution">
    <text evidence="1">The sequence shown here is derived from an EMBL/GenBank/DDBJ whole genome shotgun (WGS) entry which is preliminary data.</text>
</comment>
<evidence type="ECO:0000313" key="1">
    <source>
        <dbReference type="EMBL" id="MBW7573148.1"/>
    </source>
</evidence>
<gene>
    <name evidence="1" type="ORF">J5W02_10025</name>
</gene>
<reference evidence="1 2" key="1">
    <citation type="submission" date="2021-03" db="EMBL/GenBank/DDBJ databases">
        <title>Caproiciproducens sp. nov. isolated from feces of cow.</title>
        <authorList>
            <person name="Choi J.-Y."/>
        </authorList>
    </citation>
    <scope>NUCLEOTIDE SEQUENCE [LARGE SCALE GENOMIC DNA]</scope>
    <source>
        <strain evidence="1 2">AGMB10547</strain>
    </source>
</reference>
<evidence type="ECO:0000313" key="2">
    <source>
        <dbReference type="Proteomes" id="UP000719942"/>
    </source>
</evidence>
<dbReference type="Proteomes" id="UP000719942">
    <property type="component" value="Unassembled WGS sequence"/>
</dbReference>